<evidence type="ECO:0000256" key="3">
    <source>
        <dbReference type="SAM" id="SignalP"/>
    </source>
</evidence>
<evidence type="ECO:0008006" key="6">
    <source>
        <dbReference type="Google" id="ProtNLM"/>
    </source>
</evidence>
<sequence>MRPSFLLGSALCVLAVFTAVDARAQCAARLERANHNARDMPENTPYQVHDELSDQSLLAEEVKDSNPAECLKAVARMEALMRRHGKGIVETSGAPAATGVAARPETLDALFPPTPLSRRLAQMRISTGGQTRADALALNEYANASRALGFAIYSGTIESNAAAAAEAVSVTDRSVAAAEATQETMIMINQEGDVLHAQLEDAFRELEAAQRAQDRFAQKYGEFATSLGKEQGTNPLKRLEAAKRNLKNATDRLNKWIERNLEEGFAPGYLGAMRVLEARYKPKFEQIERQCEKMRQDAFQKFAQAALTGRKTTAIEDAGKACSQMERPLKAQSQREEDEIHKKYKLPEKADDDLLAPLTVEPKGPGKEATPAKAPEAPDDDLLAPLTVEPKGAGKEATPAKAPEAPADDLLAPLTVEPKGAGKEAAPAKAPEAPADDLLAPLTVKPKGAGKGPGSGKPK</sequence>
<feature type="compositionally biased region" description="Low complexity" evidence="2">
    <location>
        <begin position="383"/>
        <end position="447"/>
    </location>
</feature>
<gene>
    <name evidence="4" type="ORF">FHR20_004065</name>
</gene>
<evidence type="ECO:0000313" key="4">
    <source>
        <dbReference type="EMBL" id="NIJ67087.1"/>
    </source>
</evidence>
<comment type="caution">
    <text evidence="4">The sequence shown here is derived from an EMBL/GenBank/DDBJ whole genome shotgun (WGS) entry which is preliminary data.</text>
</comment>
<dbReference type="RefSeq" id="WP_167301379.1">
    <property type="nucleotide sequence ID" value="NZ_JAASQV010000005.1"/>
</dbReference>
<keyword evidence="5" id="KW-1185">Reference proteome</keyword>
<dbReference type="AlphaFoldDB" id="A0A7X5V393"/>
<proteinExistence type="predicted"/>
<evidence type="ECO:0000256" key="1">
    <source>
        <dbReference type="SAM" id="Coils"/>
    </source>
</evidence>
<feature type="chain" id="PRO_5031034583" description="DUF3829 domain-containing protein" evidence="3">
    <location>
        <begin position="25"/>
        <end position="459"/>
    </location>
</feature>
<accession>A0A7X5V393</accession>
<organism evidence="4 5">
    <name type="scientific">Sphingomonas leidyi</name>
    <dbReference type="NCBI Taxonomy" id="68569"/>
    <lineage>
        <taxon>Bacteria</taxon>
        <taxon>Pseudomonadati</taxon>
        <taxon>Pseudomonadota</taxon>
        <taxon>Alphaproteobacteria</taxon>
        <taxon>Sphingomonadales</taxon>
        <taxon>Sphingomonadaceae</taxon>
        <taxon>Sphingomonas</taxon>
    </lineage>
</organism>
<keyword evidence="1" id="KW-0175">Coiled coil</keyword>
<feature type="compositionally biased region" description="Gly residues" evidence="2">
    <location>
        <begin position="449"/>
        <end position="459"/>
    </location>
</feature>
<evidence type="ECO:0000313" key="5">
    <source>
        <dbReference type="Proteomes" id="UP000564677"/>
    </source>
</evidence>
<name>A0A7X5V393_9SPHN</name>
<reference evidence="4 5" key="1">
    <citation type="submission" date="2020-03" db="EMBL/GenBank/DDBJ databases">
        <title>Genomic Encyclopedia of Type Strains, Phase IV (KMG-IV): sequencing the most valuable type-strain genomes for metagenomic binning, comparative biology and taxonomic classification.</title>
        <authorList>
            <person name="Goeker M."/>
        </authorList>
    </citation>
    <scope>NUCLEOTIDE SEQUENCE [LARGE SCALE GENOMIC DNA]</scope>
    <source>
        <strain evidence="4 5">DSM 4733</strain>
    </source>
</reference>
<evidence type="ECO:0000256" key="2">
    <source>
        <dbReference type="SAM" id="MobiDB-lite"/>
    </source>
</evidence>
<feature type="region of interest" description="Disordered" evidence="2">
    <location>
        <begin position="343"/>
        <end position="459"/>
    </location>
</feature>
<keyword evidence="3" id="KW-0732">Signal</keyword>
<feature type="signal peptide" evidence="3">
    <location>
        <begin position="1"/>
        <end position="24"/>
    </location>
</feature>
<protein>
    <recommendedName>
        <fullName evidence="6">DUF3829 domain-containing protein</fullName>
    </recommendedName>
</protein>
<dbReference type="Proteomes" id="UP000564677">
    <property type="component" value="Unassembled WGS sequence"/>
</dbReference>
<dbReference type="EMBL" id="JAASQV010000005">
    <property type="protein sequence ID" value="NIJ67087.1"/>
    <property type="molecule type" value="Genomic_DNA"/>
</dbReference>
<feature type="coiled-coil region" evidence="1">
    <location>
        <begin position="199"/>
        <end position="259"/>
    </location>
</feature>